<gene>
    <name evidence="4" type="ORF">FA15DRAFT_62728</name>
</gene>
<feature type="transmembrane region" description="Helical" evidence="2">
    <location>
        <begin position="237"/>
        <end position="254"/>
    </location>
</feature>
<proteinExistence type="predicted"/>
<dbReference type="EMBL" id="ML210255">
    <property type="protein sequence ID" value="TFK21902.1"/>
    <property type="molecule type" value="Genomic_DNA"/>
</dbReference>
<name>A0A5C3KNN5_COPMA</name>
<dbReference type="AlphaFoldDB" id="A0A5C3KNN5"/>
<feature type="compositionally biased region" description="Basic and acidic residues" evidence="1">
    <location>
        <begin position="300"/>
        <end position="312"/>
    </location>
</feature>
<dbReference type="Pfam" id="PF20152">
    <property type="entry name" value="DUF6534"/>
    <property type="match status" value="1"/>
</dbReference>
<dbReference type="Proteomes" id="UP000307440">
    <property type="component" value="Unassembled WGS sequence"/>
</dbReference>
<feature type="transmembrane region" description="Helical" evidence="2">
    <location>
        <begin position="16"/>
        <end position="38"/>
    </location>
</feature>
<feature type="region of interest" description="Disordered" evidence="1">
    <location>
        <begin position="283"/>
        <end position="332"/>
    </location>
</feature>
<keyword evidence="5" id="KW-1185">Reference proteome</keyword>
<evidence type="ECO:0000313" key="4">
    <source>
        <dbReference type="EMBL" id="TFK21902.1"/>
    </source>
</evidence>
<accession>A0A5C3KNN5</accession>
<evidence type="ECO:0000259" key="3">
    <source>
        <dbReference type="Pfam" id="PF20152"/>
    </source>
</evidence>
<keyword evidence="2" id="KW-0472">Membrane</keyword>
<dbReference type="InterPro" id="IPR045339">
    <property type="entry name" value="DUF6534"/>
</dbReference>
<reference evidence="4 5" key="1">
    <citation type="journal article" date="2019" name="Nat. Ecol. Evol.">
        <title>Megaphylogeny resolves global patterns of mushroom evolution.</title>
        <authorList>
            <person name="Varga T."/>
            <person name="Krizsan K."/>
            <person name="Foldi C."/>
            <person name="Dima B."/>
            <person name="Sanchez-Garcia M."/>
            <person name="Sanchez-Ramirez S."/>
            <person name="Szollosi G.J."/>
            <person name="Szarkandi J.G."/>
            <person name="Papp V."/>
            <person name="Albert L."/>
            <person name="Andreopoulos W."/>
            <person name="Angelini C."/>
            <person name="Antonin V."/>
            <person name="Barry K.W."/>
            <person name="Bougher N.L."/>
            <person name="Buchanan P."/>
            <person name="Buyck B."/>
            <person name="Bense V."/>
            <person name="Catcheside P."/>
            <person name="Chovatia M."/>
            <person name="Cooper J."/>
            <person name="Damon W."/>
            <person name="Desjardin D."/>
            <person name="Finy P."/>
            <person name="Geml J."/>
            <person name="Haridas S."/>
            <person name="Hughes K."/>
            <person name="Justo A."/>
            <person name="Karasinski D."/>
            <person name="Kautmanova I."/>
            <person name="Kiss B."/>
            <person name="Kocsube S."/>
            <person name="Kotiranta H."/>
            <person name="LaButti K.M."/>
            <person name="Lechner B.E."/>
            <person name="Liimatainen K."/>
            <person name="Lipzen A."/>
            <person name="Lukacs Z."/>
            <person name="Mihaltcheva S."/>
            <person name="Morgado L.N."/>
            <person name="Niskanen T."/>
            <person name="Noordeloos M.E."/>
            <person name="Ohm R.A."/>
            <person name="Ortiz-Santana B."/>
            <person name="Ovrebo C."/>
            <person name="Racz N."/>
            <person name="Riley R."/>
            <person name="Savchenko A."/>
            <person name="Shiryaev A."/>
            <person name="Soop K."/>
            <person name="Spirin V."/>
            <person name="Szebenyi C."/>
            <person name="Tomsovsky M."/>
            <person name="Tulloss R.E."/>
            <person name="Uehling J."/>
            <person name="Grigoriev I.V."/>
            <person name="Vagvolgyi C."/>
            <person name="Papp T."/>
            <person name="Martin F.M."/>
            <person name="Miettinen O."/>
            <person name="Hibbett D.S."/>
            <person name="Nagy L.G."/>
        </authorList>
    </citation>
    <scope>NUCLEOTIDE SEQUENCE [LARGE SCALE GENOMIC DNA]</scope>
    <source>
        <strain evidence="4 5">CBS 121175</strain>
    </source>
</reference>
<feature type="transmembrane region" description="Helical" evidence="2">
    <location>
        <begin position="86"/>
        <end position="110"/>
    </location>
</feature>
<dbReference type="STRING" id="230819.A0A5C3KNN5"/>
<keyword evidence="2" id="KW-1133">Transmembrane helix</keyword>
<evidence type="ECO:0000256" key="1">
    <source>
        <dbReference type="SAM" id="MobiDB-lite"/>
    </source>
</evidence>
<keyword evidence="2" id="KW-0812">Transmembrane</keyword>
<feature type="transmembrane region" description="Helical" evidence="2">
    <location>
        <begin position="50"/>
        <end position="74"/>
    </location>
</feature>
<dbReference type="PANTHER" id="PTHR40465:SF1">
    <property type="entry name" value="DUF6534 DOMAIN-CONTAINING PROTEIN"/>
    <property type="match status" value="1"/>
</dbReference>
<dbReference type="OrthoDB" id="3262409at2759"/>
<feature type="domain" description="DUF6534" evidence="3">
    <location>
        <begin position="170"/>
        <end position="259"/>
    </location>
</feature>
<sequence>MSDPSVIDHVLRTGPILVGVHMSYFLLGAFVVQLSHYATSAGNDRMSLKMFVTAVTIVELIGIVMISDAGWFRLVRGPLEGVGRTVPFSFAGSTIVGAIMGTCMHGLFAWRIYSLRTTRWDVVAAVLVVLLSINQLASALAAAIMFFMIGNDQWKTVDFGPIIALHLGGSLACDGLVTAVMISLLSRYKALTIFSATKSMLACLILMTLETGFLITTFALLNLIFFLVRPHDSIHHVFHWALGRIYANAILASLNNRQSMRAMASSTMPEHQTIRFAYGTGDDHSSEFDQPLGLDALEEPQGKPEIVQEHSSRSRSSANLHGSHNPGDPPTF</sequence>
<organism evidence="4 5">
    <name type="scientific">Coprinopsis marcescibilis</name>
    <name type="common">Agaric fungus</name>
    <name type="synonym">Psathyrella marcescibilis</name>
    <dbReference type="NCBI Taxonomy" id="230819"/>
    <lineage>
        <taxon>Eukaryota</taxon>
        <taxon>Fungi</taxon>
        <taxon>Dikarya</taxon>
        <taxon>Basidiomycota</taxon>
        <taxon>Agaricomycotina</taxon>
        <taxon>Agaricomycetes</taxon>
        <taxon>Agaricomycetidae</taxon>
        <taxon>Agaricales</taxon>
        <taxon>Agaricineae</taxon>
        <taxon>Psathyrellaceae</taxon>
        <taxon>Coprinopsis</taxon>
    </lineage>
</organism>
<evidence type="ECO:0000313" key="5">
    <source>
        <dbReference type="Proteomes" id="UP000307440"/>
    </source>
</evidence>
<dbReference type="PANTHER" id="PTHR40465">
    <property type="entry name" value="CHROMOSOME 1, WHOLE GENOME SHOTGUN SEQUENCE"/>
    <property type="match status" value="1"/>
</dbReference>
<feature type="transmembrane region" description="Helical" evidence="2">
    <location>
        <begin position="122"/>
        <end position="150"/>
    </location>
</feature>
<protein>
    <recommendedName>
        <fullName evidence="3">DUF6534 domain-containing protein</fullName>
    </recommendedName>
</protein>
<evidence type="ECO:0000256" key="2">
    <source>
        <dbReference type="SAM" id="Phobius"/>
    </source>
</evidence>
<feature type="transmembrane region" description="Helical" evidence="2">
    <location>
        <begin position="162"/>
        <end position="188"/>
    </location>
</feature>
<feature type="transmembrane region" description="Helical" evidence="2">
    <location>
        <begin position="200"/>
        <end position="225"/>
    </location>
</feature>